<dbReference type="KEGG" id="bcad:DBX24_02565"/>
<organism evidence="1 2">
    <name type="scientific">Bergeyella cardium</name>
    <dbReference type="NCBI Taxonomy" id="1585976"/>
    <lineage>
        <taxon>Bacteria</taxon>
        <taxon>Pseudomonadati</taxon>
        <taxon>Bacteroidota</taxon>
        <taxon>Flavobacteriia</taxon>
        <taxon>Flavobacteriales</taxon>
        <taxon>Weeksellaceae</taxon>
        <taxon>Bergeyella</taxon>
    </lineage>
</organism>
<evidence type="ECO:0000313" key="2">
    <source>
        <dbReference type="Proteomes" id="UP000464318"/>
    </source>
</evidence>
<accession>A0A6P1QRY1</accession>
<proteinExistence type="predicted"/>
<keyword evidence="2" id="KW-1185">Reference proteome</keyword>
<name>A0A6P1QRY1_9FLAO</name>
<protein>
    <submittedName>
        <fullName evidence="1">Uncharacterized protein</fullName>
    </submittedName>
</protein>
<sequence length="122" mass="14326">MNEVVITAFVSVVTSLVTWFAARRKNLADVRNSELDNVDKAVKFYREQLEHIAQRWKEATDEATQMNKLYNDAILELNKVELRFNKLAEENKALIEENKALIEENKNLIDELKKYKQLKKTN</sequence>
<dbReference type="OrthoDB" id="1367676at2"/>
<dbReference type="AlphaFoldDB" id="A0A6P1QRY1"/>
<dbReference type="Proteomes" id="UP000464318">
    <property type="component" value="Chromosome"/>
</dbReference>
<evidence type="ECO:0000313" key="1">
    <source>
        <dbReference type="EMBL" id="QHN64852.1"/>
    </source>
</evidence>
<dbReference type="RefSeq" id="WP_160223885.1">
    <property type="nucleotide sequence ID" value="NZ_CP029149.1"/>
</dbReference>
<dbReference type="EMBL" id="CP029149">
    <property type="protein sequence ID" value="QHN64852.1"/>
    <property type="molecule type" value="Genomic_DNA"/>
</dbReference>
<reference evidence="1 2" key="1">
    <citation type="submission" date="2018-04" db="EMBL/GenBank/DDBJ databases">
        <title>Characteristic and Complete Genome Sequencing of A Novel Member of Infective Endocarditis Causative Bacteria: Bergeyella cardium QL-PH.</title>
        <authorList>
            <person name="Pan H."/>
            <person name="Sun E."/>
            <person name="Zhang Y."/>
        </authorList>
    </citation>
    <scope>NUCLEOTIDE SEQUENCE [LARGE SCALE GENOMIC DNA]</scope>
    <source>
        <strain evidence="1 2">HPQL</strain>
    </source>
</reference>
<gene>
    <name evidence="1" type="ORF">DBX24_02565</name>
</gene>